<gene>
    <name evidence="1" type="ORF">PBLR_14348</name>
    <name evidence="2" type="ORF">PBLR_20021</name>
</gene>
<dbReference type="RefSeq" id="WP_138187872.1">
    <property type="nucleotide sequence ID" value="NZ_LS992241.1"/>
</dbReference>
<reference evidence="2" key="2">
    <citation type="submission" date="2018-08" db="EMBL/GenBank/DDBJ databases">
        <authorList>
            <person name="Ferrada E.E."/>
            <person name="Latorre B.A."/>
        </authorList>
    </citation>
    <scope>NUCLEOTIDE SEQUENCE</scope>
    <source>
        <strain evidence="2">Paenibacillus B-LR1</strain>
    </source>
</reference>
<evidence type="ECO:0000313" key="2">
    <source>
        <dbReference type="EMBL" id="SYX87677.1"/>
    </source>
</evidence>
<sequence>MVRPRRNFVRMSYGTGYEYTTTAHGKLIPYNPESPVYSQQAKAEIQRLVQEELEYIESMSGPVKTYSINDIQGGNNQ</sequence>
<name>A0A383RKX8_PAEAL</name>
<evidence type="ECO:0000313" key="3">
    <source>
        <dbReference type="Proteomes" id="UP000304148"/>
    </source>
</evidence>
<evidence type="ECO:0000313" key="1">
    <source>
        <dbReference type="EMBL" id="SYX85926.1"/>
    </source>
</evidence>
<dbReference type="Proteomes" id="UP000304148">
    <property type="component" value="Chromosome"/>
</dbReference>
<organism evidence="2 3">
    <name type="scientific">Paenibacillus alvei</name>
    <name type="common">Bacillus alvei</name>
    <dbReference type="NCBI Taxonomy" id="44250"/>
    <lineage>
        <taxon>Bacteria</taxon>
        <taxon>Bacillati</taxon>
        <taxon>Bacillota</taxon>
        <taxon>Bacilli</taxon>
        <taxon>Bacillales</taxon>
        <taxon>Paenibacillaceae</taxon>
        <taxon>Paenibacillus</taxon>
    </lineage>
</organism>
<protein>
    <submittedName>
        <fullName evidence="2">Uncharacterized protein</fullName>
    </submittedName>
</protein>
<dbReference type="EMBL" id="LS992241">
    <property type="protein sequence ID" value="SYX85926.1"/>
    <property type="molecule type" value="Genomic_DNA"/>
</dbReference>
<accession>A0A383RKX8</accession>
<reference evidence="3" key="1">
    <citation type="submission" date="2018-08" db="EMBL/GenBank/DDBJ databases">
        <authorList>
            <person name="Chevrot R."/>
        </authorList>
    </citation>
    <scope>NUCLEOTIDE SEQUENCE [LARGE SCALE GENOMIC DNA]</scope>
</reference>
<proteinExistence type="predicted"/>
<dbReference type="AlphaFoldDB" id="A0A383RKX8"/>
<dbReference type="EMBL" id="LS992241">
    <property type="protein sequence ID" value="SYX87677.1"/>
    <property type="molecule type" value="Genomic_DNA"/>
</dbReference>